<comment type="caution">
    <text evidence="1">The sequence shown here is derived from an EMBL/GenBank/DDBJ whole genome shotgun (WGS) entry which is preliminary data.</text>
</comment>
<sequence>MSLPNDPVRQLRHLYNEFLREHVGLIHRHDICISLEFIVWMRTRHPTLMNFAENPADQISRVREWLGMKEL</sequence>
<name>A0A9X3EBD7_9GAMM</name>
<dbReference type="AlphaFoldDB" id="A0A9X3EBD7"/>
<gene>
    <name evidence="1" type="ORF">OUO13_02920</name>
</gene>
<dbReference type="RefSeq" id="WP_283172344.1">
    <property type="nucleotide sequence ID" value="NZ_JAPNOA010000013.1"/>
</dbReference>
<evidence type="ECO:0000313" key="2">
    <source>
        <dbReference type="Proteomes" id="UP001150830"/>
    </source>
</evidence>
<dbReference type="Proteomes" id="UP001150830">
    <property type="component" value="Unassembled WGS sequence"/>
</dbReference>
<protein>
    <submittedName>
        <fullName evidence="1">Uncharacterized protein</fullName>
    </submittedName>
</protein>
<proteinExistence type="predicted"/>
<organism evidence="1 2">
    <name type="scientific">Parathalassolituus penaei</name>
    <dbReference type="NCBI Taxonomy" id="2997323"/>
    <lineage>
        <taxon>Bacteria</taxon>
        <taxon>Pseudomonadati</taxon>
        <taxon>Pseudomonadota</taxon>
        <taxon>Gammaproteobacteria</taxon>
        <taxon>Oceanospirillales</taxon>
        <taxon>Oceanospirillaceae</taxon>
        <taxon>Parathalassolituus</taxon>
    </lineage>
</organism>
<dbReference type="EMBL" id="JAPNOA010000013">
    <property type="protein sequence ID" value="MCY0964125.1"/>
    <property type="molecule type" value="Genomic_DNA"/>
</dbReference>
<accession>A0A9X3EBD7</accession>
<reference evidence="1" key="1">
    <citation type="submission" date="2022-11" db="EMBL/GenBank/DDBJ databases">
        <title>Parathalassolutuus dongxingensis gen. nov., sp. nov., a novel member of family Oceanospirillaceae isolated from a coastal shrimp pond in Guangxi, China.</title>
        <authorList>
            <person name="Chen H."/>
        </authorList>
    </citation>
    <scope>NUCLEOTIDE SEQUENCE</scope>
    <source>
        <strain evidence="1">G-43</strain>
    </source>
</reference>
<evidence type="ECO:0000313" key="1">
    <source>
        <dbReference type="EMBL" id="MCY0964125.1"/>
    </source>
</evidence>
<keyword evidence="2" id="KW-1185">Reference proteome</keyword>